<organism evidence="1 2">
    <name type="scientific">Strongyloides papillosus</name>
    <name type="common">Intestinal threadworm</name>
    <dbReference type="NCBI Taxonomy" id="174720"/>
    <lineage>
        <taxon>Eukaryota</taxon>
        <taxon>Metazoa</taxon>
        <taxon>Ecdysozoa</taxon>
        <taxon>Nematoda</taxon>
        <taxon>Chromadorea</taxon>
        <taxon>Rhabditida</taxon>
        <taxon>Tylenchina</taxon>
        <taxon>Panagrolaimomorpha</taxon>
        <taxon>Strongyloidoidea</taxon>
        <taxon>Strongyloididae</taxon>
        <taxon>Strongyloides</taxon>
    </lineage>
</organism>
<name>A0A0N5BNY8_STREA</name>
<proteinExistence type="predicted"/>
<accession>A0A0N5BNY8</accession>
<dbReference type="AlphaFoldDB" id="A0A0N5BNY8"/>
<keyword evidence="1" id="KW-1185">Reference proteome</keyword>
<reference evidence="2" key="1">
    <citation type="submission" date="2017-02" db="UniProtKB">
        <authorList>
            <consortium name="WormBaseParasite"/>
        </authorList>
    </citation>
    <scope>IDENTIFICATION</scope>
</reference>
<dbReference type="InterPro" id="IPR053164">
    <property type="entry name" value="IS1016-like_transposase"/>
</dbReference>
<dbReference type="Proteomes" id="UP000046392">
    <property type="component" value="Unplaced"/>
</dbReference>
<sequence length="141" mass="16507">MHLAHMWLLRNPVAIIISQYKESNSATLRRLRRQERENRSTIRVTGETCFCGTCKKWDTKIFLDVTKKHILSGSIIHTNLWQGYNGIVKTLDLQHCAMNHSVDFKNPQTNAHTNAIEGPWNGFKIQIPSRFRMKKDMNEWL</sequence>
<protein>
    <submittedName>
        <fullName evidence="2">DDE_Tnp_IS1595 domain-containing protein</fullName>
    </submittedName>
</protein>
<dbReference type="PANTHER" id="PTHR47163">
    <property type="entry name" value="DDE_TNP_IS1595 DOMAIN-CONTAINING PROTEIN"/>
    <property type="match status" value="1"/>
</dbReference>
<dbReference type="WBParaSite" id="SPAL_0000761700.1">
    <property type="protein sequence ID" value="SPAL_0000761700.1"/>
    <property type="gene ID" value="SPAL_0000761700"/>
</dbReference>
<evidence type="ECO:0000313" key="2">
    <source>
        <dbReference type="WBParaSite" id="SPAL_0000761700.1"/>
    </source>
</evidence>
<dbReference type="PANTHER" id="PTHR47163:SF2">
    <property type="entry name" value="SI:DKEY-17M8.2"/>
    <property type="match status" value="1"/>
</dbReference>
<evidence type="ECO:0000313" key="1">
    <source>
        <dbReference type="Proteomes" id="UP000046392"/>
    </source>
</evidence>
<dbReference type="STRING" id="174720.A0A0N5BNY8"/>